<keyword evidence="3" id="KW-1185">Reference proteome</keyword>
<feature type="region of interest" description="Disordered" evidence="1">
    <location>
        <begin position="745"/>
        <end position="781"/>
    </location>
</feature>
<feature type="compositionally biased region" description="Polar residues" evidence="1">
    <location>
        <begin position="960"/>
        <end position="969"/>
    </location>
</feature>
<feature type="compositionally biased region" description="Acidic residues" evidence="1">
    <location>
        <begin position="765"/>
        <end position="775"/>
    </location>
</feature>
<feature type="compositionally biased region" description="Polar residues" evidence="1">
    <location>
        <begin position="587"/>
        <end position="599"/>
    </location>
</feature>
<feature type="region of interest" description="Disordered" evidence="1">
    <location>
        <begin position="1091"/>
        <end position="1159"/>
    </location>
</feature>
<protein>
    <submittedName>
        <fullName evidence="2">Uncharacterized protein</fullName>
    </submittedName>
</protein>
<feature type="region of interest" description="Disordered" evidence="1">
    <location>
        <begin position="684"/>
        <end position="713"/>
    </location>
</feature>
<gene>
    <name evidence="2" type="ORF">CYMTET_48781</name>
</gene>
<feature type="region of interest" description="Disordered" evidence="1">
    <location>
        <begin position="1018"/>
        <end position="1042"/>
    </location>
</feature>
<dbReference type="EMBL" id="LGRX02033391">
    <property type="protein sequence ID" value="KAK3241464.1"/>
    <property type="molecule type" value="Genomic_DNA"/>
</dbReference>
<feature type="compositionally biased region" description="Polar residues" evidence="1">
    <location>
        <begin position="1109"/>
        <end position="1131"/>
    </location>
</feature>
<feature type="region of interest" description="Disordered" evidence="1">
    <location>
        <begin position="821"/>
        <end position="851"/>
    </location>
</feature>
<feature type="region of interest" description="Disordered" evidence="1">
    <location>
        <begin position="536"/>
        <end position="604"/>
    </location>
</feature>
<feature type="compositionally biased region" description="Basic and acidic residues" evidence="1">
    <location>
        <begin position="564"/>
        <end position="573"/>
    </location>
</feature>
<dbReference type="AlphaFoldDB" id="A0AAE0EV76"/>
<feature type="compositionally biased region" description="Basic residues" evidence="1">
    <location>
        <begin position="923"/>
        <end position="940"/>
    </location>
</feature>
<organism evidence="2 3">
    <name type="scientific">Cymbomonas tetramitiformis</name>
    <dbReference type="NCBI Taxonomy" id="36881"/>
    <lineage>
        <taxon>Eukaryota</taxon>
        <taxon>Viridiplantae</taxon>
        <taxon>Chlorophyta</taxon>
        <taxon>Pyramimonadophyceae</taxon>
        <taxon>Pyramimonadales</taxon>
        <taxon>Pyramimonadaceae</taxon>
        <taxon>Cymbomonas</taxon>
    </lineage>
</organism>
<comment type="caution">
    <text evidence="2">The sequence shown here is derived from an EMBL/GenBank/DDBJ whole genome shotgun (WGS) entry which is preliminary data.</text>
</comment>
<sequence length="1204" mass="133734">MWRRPFVSNRIVARCRGRPPAGALVAVVSNTPPVPAPTPAAENDPVGLVAARASFIEQAEKARDVLKEARHRKWAKAVSKYALGGESVRFWDEDDSGKLAKIITALKNDFDANGLDLDRSLFTTTEQLPQHATTEELITNVNANRTEIARLSAEFHALTERFRATFKFTAENTEKINAFPLKFCTSESFADHLTDFDEKLQILPGLVQKCNDAIARVNRASLSPTNTDNYDELTGAQLSHEVDNDSNVEMTDEITASEYMSGRRPTPTTMAVLAARTRTDIFKSYLSTNYILNLARALKVEYYNLTDIPQDQQPKELHLNVLCRGGEVVFNKLLTAISTCLKTVRVGHSEKLLDLRQRMVTVDVASAYDECLNAILAALLMRVTTGTTKSTINALTHSDDRLTKDGRALLLHLKCLLANYPALDTEEYLKTAKALRVTEDVDPMHIIDSFRQQVQLHRIQYPAYSEREAQKLFYEMLKDSQAVAKKKFESPLYYNILEEYNRDARTANLGYPGGLTTFFQDVQQRWYRVGAAHADHVRSGSHPAKANAFTGEFRQNPKSTTDTNRGKTPDRSRPQGGAKSAPDRPRSSTPYPQFPSQPEATMEERKTYEKELYNFQKKKHAGKPNVDTIVKGTWSGMKFTQANETDGFPCRTCYIVKKKTVHHSHGRAGCPCSLSEKMLKYDTRTPRANSLSSRKPSPPPPTLAAVANASSSQTPTLEEIKTIFTGDQRKALAAILASENASVTTFSGGATPTPPSVKHISEGGADSDDDGDEEFPAFQRAPQRMAWPIAKAKVSLNMLTVNKPSAVPPSAHNRRKVQQGYYMPLPTPPNDDDDDFQPASPDYSVTSSEEANTDSFTVVNSKKAFRPSPTTTHSVNVLTVNSFDALTSDDSDVPEHAPLLSDVHSDDYSQPEAAVHASQKLISAKKKMQRREQKKLRKTRSRQDDESWYVPVRPLRPHMTTRSTQTSETHANKLPKAYIFPSGANPNRNHEKTSHAATETILGTGEVVLSHIIQPQHVPTLRSPPQPHTPSSGSVDLHEPTTPSLTYEDATLLDDCLEEAQQLISLVTAEPPPTSTTTLDDIDEVADELPVDLHGPTSRHEDPEDFTIPISQNPEYVSPDWPQTQGFSQLGLSDDLYESSSDGETAYEPPSSSPWPLTFDDDTIDQWLAIQLAKQAPRHIDMNETFDDNALFHQSLGYGGNTTY</sequence>
<reference evidence="2 3" key="1">
    <citation type="journal article" date="2015" name="Genome Biol. Evol.">
        <title>Comparative Genomics of a Bacterivorous Green Alga Reveals Evolutionary Causalities and Consequences of Phago-Mixotrophic Mode of Nutrition.</title>
        <authorList>
            <person name="Burns J.A."/>
            <person name="Paasch A."/>
            <person name="Narechania A."/>
            <person name="Kim E."/>
        </authorList>
    </citation>
    <scope>NUCLEOTIDE SEQUENCE [LARGE SCALE GENOMIC DNA]</scope>
    <source>
        <strain evidence="2 3">PLY_AMNH</strain>
    </source>
</reference>
<evidence type="ECO:0000256" key="1">
    <source>
        <dbReference type="SAM" id="MobiDB-lite"/>
    </source>
</evidence>
<feature type="region of interest" description="Disordered" evidence="1">
    <location>
        <begin position="960"/>
        <end position="995"/>
    </location>
</feature>
<evidence type="ECO:0000313" key="3">
    <source>
        <dbReference type="Proteomes" id="UP001190700"/>
    </source>
</evidence>
<name>A0AAE0EV76_9CHLO</name>
<dbReference type="Proteomes" id="UP001190700">
    <property type="component" value="Unassembled WGS sequence"/>
</dbReference>
<evidence type="ECO:0000313" key="2">
    <source>
        <dbReference type="EMBL" id="KAK3241464.1"/>
    </source>
</evidence>
<proteinExistence type="predicted"/>
<feature type="region of interest" description="Disordered" evidence="1">
    <location>
        <begin position="923"/>
        <end position="946"/>
    </location>
</feature>
<accession>A0AAE0EV76</accession>